<evidence type="ECO:0008006" key="5">
    <source>
        <dbReference type="Google" id="ProtNLM"/>
    </source>
</evidence>
<feature type="transmembrane region" description="Helical" evidence="2">
    <location>
        <begin position="167"/>
        <end position="188"/>
    </location>
</feature>
<accession>A0ABQ4ENU9</accession>
<name>A0ABQ4ENU9_9ACTN</name>
<feature type="transmembrane region" description="Helical" evidence="2">
    <location>
        <begin position="194"/>
        <end position="214"/>
    </location>
</feature>
<proteinExistence type="predicted"/>
<evidence type="ECO:0000256" key="1">
    <source>
        <dbReference type="SAM" id="MobiDB-lite"/>
    </source>
</evidence>
<keyword evidence="4" id="KW-1185">Reference proteome</keyword>
<dbReference type="EMBL" id="BONX01000018">
    <property type="protein sequence ID" value="GIG96325.1"/>
    <property type="molecule type" value="Genomic_DNA"/>
</dbReference>
<feature type="compositionally biased region" description="Basic and acidic residues" evidence="1">
    <location>
        <begin position="56"/>
        <end position="65"/>
    </location>
</feature>
<feature type="region of interest" description="Disordered" evidence="1">
    <location>
        <begin position="1"/>
        <end position="105"/>
    </location>
</feature>
<keyword evidence="2" id="KW-0472">Membrane</keyword>
<feature type="transmembrane region" description="Helical" evidence="2">
    <location>
        <begin position="142"/>
        <end position="160"/>
    </location>
</feature>
<evidence type="ECO:0000256" key="2">
    <source>
        <dbReference type="SAM" id="Phobius"/>
    </source>
</evidence>
<feature type="transmembrane region" description="Helical" evidence="2">
    <location>
        <begin position="318"/>
        <end position="339"/>
    </location>
</feature>
<evidence type="ECO:0000313" key="4">
    <source>
        <dbReference type="Proteomes" id="UP000621500"/>
    </source>
</evidence>
<feature type="transmembrane region" description="Helical" evidence="2">
    <location>
        <begin position="360"/>
        <end position="379"/>
    </location>
</feature>
<feature type="transmembrane region" description="Helical" evidence="2">
    <location>
        <begin position="288"/>
        <end position="312"/>
    </location>
</feature>
<keyword evidence="2" id="KW-1133">Transmembrane helix</keyword>
<feature type="transmembrane region" description="Helical" evidence="2">
    <location>
        <begin position="226"/>
        <end position="248"/>
    </location>
</feature>
<gene>
    <name evidence="3" type="ORF">Pma05_28980</name>
</gene>
<comment type="caution">
    <text evidence="3">The sequence shown here is derived from an EMBL/GenBank/DDBJ whole genome shotgun (WGS) entry which is preliminary data.</text>
</comment>
<dbReference type="Proteomes" id="UP000621500">
    <property type="component" value="Unassembled WGS sequence"/>
</dbReference>
<sequence length="380" mass="38257">MYPSTPPETGRDSWPENRPGPAGPHRAPDPRGRPAGPDARSPFDGPRPADGPRLPDGSRHGDGARPGDGPRNPDGPRPGDGPRGTDGPRPDGGVDPAELDGEEELPPVPVRRLLSVAIAGFAGLLGVGLIFGAQTAGPGARLPFAVVVLGVQLLFVLAWTMAMRPPALPLVGGVAVAVALAADAAAVLPQIAVLAPLGYVAAGGFLVGVLGQLVRRADRARVTESLGATLFIVVGVVAFGTLIVLSRIPKGTQAIFVCLTAAAVALTVARVTDAVLPWPRLAPQVPRGAAGVVIGAMLGTLAAGILGSYLVAFTPTSAAVVGLVTAAAAALADLGVGYAEAGRQMAGEPPTMWVARHMQGPLGGFALAAPAAYAMSVFFL</sequence>
<evidence type="ECO:0000313" key="3">
    <source>
        <dbReference type="EMBL" id="GIG96325.1"/>
    </source>
</evidence>
<keyword evidence="2" id="KW-0812">Transmembrane</keyword>
<organism evidence="3 4">
    <name type="scientific">Plantactinospora mayteni</name>
    <dbReference type="NCBI Taxonomy" id="566021"/>
    <lineage>
        <taxon>Bacteria</taxon>
        <taxon>Bacillati</taxon>
        <taxon>Actinomycetota</taxon>
        <taxon>Actinomycetes</taxon>
        <taxon>Micromonosporales</taxon>
        <taxon>Micromonosporaceae</taxon>
        <taxon>Plantactinospora</taxon>
    </lineage>
</organism>
<feature type="transmembrane region" description="Helical" evidence="2">
    <location>
        <begin position="113"/>
        <end position="136"/>
    </location>
</feature>
<feature type="compositionally biased region" description="Low complexity" evidence="1">
    <location>
        <begin position="85"/>
        <end position="96"/>
    </location>
</feature>
<reference evidence="3 4" key="1">
    <citation type="submission" date="2021-01" db="EMBL/GenBank/DDBJ databases">
        <title>Whole genome shotgun sequence of Plantactinospora mayteni NBRC 109088.</title>
        <authorList>
            <person name="Komaki H."/>
            <person name="Tamura T."/>
        </authorList>
    </citation>
    <scope>NUCLEOTIDE SEQUENCE [LARGE SCALE GENOMIC DNA]</scope>
    <source>
        <strain evidence="3 4">NBRC 109088</strain>
    </source>
</reference>
<feature type="transmembrane region" description="Helical" evidence="2">
    <location>
        <begin position="254"/>
        <end position="276"/>
    </location>
</feature>
<protein>
    <recommendedName>
        <fullName evidence="5">CDP-diglyceride synthetase</fullName>
    </recommendedName>
</protein>